<feature type="signal peptide" evidence="3">
    <location>
        <begin position="1"/>
        <end position="23"/>
    </location>
</feature>
<evidence type="ECO:0000256" key="1">
    <source>
        <dbReference type="ARBA" id="ARBA00005679"/>
    </source>
</evidence>
<dbReference type="OMA" id="YANETKH"/>
<evidence type="ECO:0000256" key="2">
    <source>
        <dbReference type="ARBA" id="ARBA00023180"/>
    </source>
</evidence>
<proteinExistence type="inferred from homology"/>
<dbReference type="InterPro" id="IPR004911">
    <property type="entry name" value="Interferon-induced_GILT"/>
</dbReference>
<dbReference type="Pfam" id="PF03227">
    <property type="entry name" value="GILT"/>
    <property type="match status" value="1"/>
</dbReference>
<dbReference type="EMBL" id="CM001751">
    <property type="protein sequence ID" value="KJB77052.1"/>
    <property type="molecule type" value="Genomic_DNA"/>
</dbReference>
<protein>
    <recommendedName>
        <fullName evidence="6">Saposin A-type domain-containing protein</fullName>
    </recommendedName>
</protein>
<feature type="chain" id="PRO_5002251428" description="Saposin A-type domain-containing protein" evidence="3">
    <location>
        <begin position="24"/>
        <end position="263"/>
    </location>
</feature>
<evidence type="ECO:0000256" key="3">
    <source>
        <dbReference type="SAM" id="SignalP"/>
    </source>
</evidence>
<comment type="similarity">
    <text evidence="1">Belongs to the GILT family.</text>
</comment>
<dbReference type="AlphaFoldDB" id="A0A0D2S1Q8"/>
<dbReference type="KEGG" id="gra:105779449"/>
<dbReference type="OrthoDB" id="958254at2759"/>
<dbReference type="STRING" id="29730.A0A0D2S1Q8"/>
<sequence>MSFSKLLSLLLLVNFIFIYQSHSSPDNNVTKAQSHIKPKKVHLSLYYESLCPYCRSFIVSQLVKVFNTDLLNIINLRLVPWGNAQYVKPNKTIICQHGEDECYLNTIHACAISIWPDPRKHFNFIYCIENQGLPIKDNQHSEGMEAVWKACSARSGMDQKLIKDCYDSGYGRKLLLQYATETDHLYPKHLYVPWVTVNNQPLYDKYEDFITYVCNAYKDKDLVRACLSNSLKVTEEKFSRSPVCYVEIRSQIQQRLHCCSGGT</sequence>
<name>A0A0D2S1Q8_GOSRA</name>
<organism evidence="4 5">
    <name type="scientific">Gossypium raimondii</name>
    <name type="common">Peruvian cotton</name>
    <name type="synonym">Gossypium klotzschianum subsp. raimondii</name>
    <dbReference type="NCBI Taxonomy" id="29730"/>
    <lineage>
        <taxon>Eukaryota</taxon>
        <taxon>Viridiplantae</taxon>
        <taxon>Streptophyta</taxon>
        <taxon>Embryophyta</taxon>
        <taxon>Tracheophyta</taxon>
        <taxon>Spermatophyta</taxon>
        <taxon>Magnoliopsida</taxon>
        <taxon>eudicotyledons</taxon>
        <taxon>Gunneridae</taxon>
        <taxon>Pentapetalae</taxon>
        <taxon>rosids</taxon>
        <taxon>malvids</taxon>
        <taxon>Malvales</taxon>
        <taxon>Malvaceae</taxon>
        <taxon>Malvoideae</taxon>
        <taxon>Gossypium</taxon>
    </lineage>
</organism>
<dbReference type="eggNOG" id="KOG3160">
    <property type="taxonomic scope" value="Eukaryota"/>
</dbReference>
<dbReference type="Gramene" id="KJB77052">
    <property type="protein sequence ID" value="KJB77052"/>
    <property type="gene ID" value="B456_012G118100"/>
</dbReference>
<reference evidence="4 5" key="1">
    <citation type="journal article" date="2012" name="Nature">
        <title>Repeated polyploidization of Gossypium genomes and the evolution of spinnable cotton fibres.</title>
        <authorList>
            <person name="Paterson A.H."/>
            <person name="Wendel J.F."/>
            <person name="Gundlach H."/>
            <person name="Guo H."/>
            <person name="Jenkins J."/>
            <person name="Jin D."/>
            <person name="Llewellyn D."/>
            <person name="Showmaker K.C."/>
            <person name="Shu S."/>
            <person name="Udall J."/>
            <person name="Yoo M.J."/>
            <person name="Byers R."/>
            <person name="Chen W."/>
            <person name="Doron-Faigenboim A."/>
            <person name="Duke M.V."/>
            <person name="Gong L."/>
            <person name="Grimwood J."/>
            <person name="Grover C."/>
            <person name="Grupp K."/>
            <person name="Hu G."/>
            <person name="Lee T.H."/>
            <person name="Li J."/>
            <person name="Lin L."/>
            <person name="Liu T."/>
            <person name="Marler B.S."/>
            <person name="Page J.T."/>
            <person name="Roberts A.W."/>
            <person name="Romanel E."/>
            <person name="Sanders W.S."/>
            <person name="Szadkowski E."/>
            <person name="Tan X."/>
            <person name="Tang H."/>
            <person name="Xu C."/>
            <person name="Wang J."/>
            <person name="Wang Z."/>
            <person name="Zhang D."/>
            <person name="Zhang L."/>
            <person name="Ashrafi H."/>
            <person name="Bedon F."/>
            <person name="Bowers J.E."/>
            <person name="Brubaker C.L."/>
            <person name="Chee P.W."/>
            <person name="Das S."/>
            <person name="Gingle A.R."/>
            <person name="Haigler C.H."/>
            <person name="Harker D."/>
            <person name="Hoffmann L.V."/>
            <person name="Hovav R."/>
            <person name="Jones D.C."/>
            <person name="Lemke C."/>
            <person name="Mansoor S."/>
            <person name="ur Rahman M."/>
            <person name="Rainville L.N."/>
            <person name="Rambani A."/>
            <person name="Reddy U.K."/>
            <person name="Rong J.K."/>
            <person name="Saranga Y."/>
            <person name="Scheffler B.E."/>
            <person name="Scheffler J.A."/>
            <person name="Stelly D.M."/>
            <person name="Triplett B.A."/>
            <person name="Van Deynze A."/>
            <person name="Vaslin M.F."/>
            <person name="Waghmare V.N."/>
            <person name="Walford S.A."/>
            <person name="Wright R.J."/>
            <person name="Zaki E.A."/>
            <person name="Zhang T."/>
            <person name="Dennis E.S."/>
            <person name="Mayer K.F."/>
            <person name="Peterson D.G."/>
            <person name="Rokhsar D.S."/>
            <person name="Wang X."/>
            <person name="Schmutz J."/>
        </authorList>
    </citation>
    <scope>NUCLEOTIDE SEQUENCE [LARGE SCALE GENOMIC DNA]</scope>
</reference>
<evidence type="ECO:0000313" key="5">
    <source>
        <dbReference type="Proteomes" id="UP000032304"/>
    </source>
</evidence>
<dbReference type="PANTHER" id="PTHR13234:SF78">
    <property type="entry name" value="GAMMA-INTERFERON-INDUCIBLE LYSOSOMAL THIOL REDUCTASE-LIKE"/>
    <property type="match status" value="1"/>
</dbReference>
<evidence type="ECO:0000313" key="4">
    <source>
        <dbReference type="EMBL" id="KJB77052.1"/>
    </source>
</evidence>
<accession>A0A0D2S1Q8</accession>
<keyword evidence="2" id="KW-0325">Glycoprotein</keyword>
<dbReference type="PANTHER" id="PTHR13234">
    <property type="entry name" value="GAMMA-INTERFERON INDUCIBLE LYSOSOMAL THIOL REDUCTASE GILT"/>
    <property type="match status" value="1"/>
</dbReference>
<keyword evidence="5" id="KW-1185">Reference proteome</keyword>
<dbReference type="GO" id="GO:0016671">
    <property type="term" value="F:oxidoreductase activity, acting on a sulfur group of donors, disulfide as acceptor"/>
    <property type="evidence" value="ECO:0007669"/>
    <property type="project" value="InterPro"/>
</dbReference>
<dbReference type="Proteomes" id="UP000032304">
    <property type="component" value="Chromosome 12"/>
</dbReference>
<keyword evidence="3" id="KW-0732">Signal</keyword>
<gene>
    <name evidence="4" type="ORF">B456_012G118100</name>
</gene>
<evidence type="ECO:0008006" key="6">
    <source>
        <dbReference type="Google" id="ProtNLM"/>
    </source>
</evidence>